<proteinExistence type="predicted"/>
<feature type="non-terminal residue" evidence="1">
    <location>
        <position position="49"/>
    </location>
</feature>
<dbReference type="AlphaFoldDB" id="A0A3B0PAZ6"/>
<protein>
    <submittedName>
        <fullName evidence="1">Ribosome recycling factor</fullName>
    </submittedName>
</protein>
<dbReference type="SUPFAM" id="SSF55194">
    <property type="entry name" value="Ribosome recycling factor, RRF"/>
    <property type="match status" value="1"/>
</dbReference>
<evidence type="ECO:0000313" key="1">
    <source>
        <dbReference type="EMBL" id="SYV90514.1"/>
    </source>
</evidence>
<accession>A0A3B0PAZ6</accession>
<dbReference type="KEGG" id="mala:NCTC10135_01038"/>
<gene>
    <name evidence="1" type="primary">frr_2</name>
    <name evidence="1" type="ORF">NCTC10135_01038</name>
</gene>
<sequence length="49" mass="5706">MELSFYIDNLKENIEKTIANFEKQLLKVAVGKANPALISKIKINYYDSW</sequence>
<evidence type="ECO:0000313" key="2">
    <source>
        <dbReference type="Proteomes" id="UP000259864"/>
    </source>
</evidence>
<name>A0A3B0PAZ6_9BACT</name>
<dbReference type="EMBL" id="LS991949">
    <property type="protein sequence ID" value="SYV90514.1"/>
    <property type="molecule type" value="Genomic_DNA"/>
</dbReference>
<dbReference type="InterPro" id="IPR036191">
    <property type="entry name" value="RRF_sf"/>
</dbReference>
<organism evidence="1 2">
    <name type="scientific">Metamycoplasma alkalescens</name>
    <dbReference type="NCBI Taxonomy" id="45363"/>
    <lineage>
        <taxon>Bacteria</taxon>
        <taxon>Bacillati</taxon>
        <taxon>Mycoplasmatota</taxon>
        <taxon>Mycoplasmoidales</taxon>
        <taxon>Metamycoplasmataceae</taxon>
        <taxon>Metamycoplasma</taxon>
    </lineage>
</organism>
<reference evidence="2" key="1">
    <citation type="submission" date="2018-06" db="EMBL/GenBank/DDBJ databases">
        <authorList>
            <consortium name="Pathogen Informatics"/>
        </authorList>
    </citation>
    <scope>NUCLEOTIDE SEQUENCE [LARGE SCALE GENOMIC DNA]</scope>
    <source>
        <strain evidence="2">NCTC10135</strain>
    </source>
</reference>
<dbReference type="Proteomes" id="UP000259864">
    <property type="component" value="Chromosome 1"/>
</dbReference>